<name>A0A0A9MZB5_ARUDO</name>
<feature type="region of interest" description="Disordered" evidence="1">
    <location>
        <begin position="42"/>
        <end position="122"/>
    </location>
</feature>
<organism evidence="2">
    <name type="scientific">Arundo donax</name>
    <name type="common">Giant reed</name>
    <name type="synonym">Donax arundinaceus</name>
    <dbReference type="NCBI Taxonomy" id="35708"/>
    <lineage>
        <taxon>Eukaryota</taxon>
        <taxon>Viridiplantae</taxon>
        <taxon>Streptophyta</taxon>
        <taxon>Embryophyta</taxon>
        <taxon>Tracheophyta</taxon>
        <taxon>Spermatophyta</taxon>
        <taxon>Magnoliopsida</taxon>
        <taxon>Liliopsida</taxon>
        <taxon>Poales</taxon>
        <taxon>Poaceae</taxon>
        <taxon>PACMAD clade</taxon>
        <taxon>Arundinoideae</taxon>
        <taxon>Arundineae</taxon>
        <taxon>Arundo</taxon>
    </lineage>
</organism>
<protein>
    <submittedName>
        <fullName evidence="2">Uncharacterized protein</fullName>
    </submittedName>
</protein>
<reference evidence="2" key="1">
    <citation type="submission" date="2014-09" db="EMBL/GenBank/DDBJ databases">
        <authorList>
            <person name="Magalhaes I.L.F."/>
            <person name="Oliveira U."/>
            <person name="Santos F.R."/>
            <person name="Vidigal T.H.D.A."/>
            <person name="Brescovit A.D."/>
            <person name="Santos A.J."/>
        </authorList>
    </citation>
    <scope>NUCLEOTIDE SEQUENCE</scope>
    <source>
        <tissue evidence="2">Shoot tissue taken approximately 20 cm above the soil surface</tissue>
    </source>
</reference>
<accession>A0A0A9MZB5</accession>
<feature type="compositionally biased region" description="Polar residues" evidence="1">
    <location>
        <begin position="101"/>
        <end position="112"/>
    </location>
</feature>
<reference evidence="2" key="2">
    <citation type="journal article" date="2015" name="Data Brief">
        <title>Shoot transcriptome of the giant reed, Arundo donax.</title>
        <authorList>
            <person name="Barrero R.A."/>
            <person name="Guerrero F.D."/>
            <person name="Moolhuijzen P."/>
            <person name="Goolsby J.A."/>
            <person name="Tidwell J."/>
            <person name="Bellgard S.E."/>
            <person name="Bellgard M.I."/>
        </authorList>
    </citation>
    <scope>NUCLEOTIDE SEQUENCE</scope>
    <source>
        <tissue evidence="2">Shoot tissue taken approximately 20 cm above the soil surface</tissue>
    </source>
</reference>
<evidence type="ECO:0000256" key="1">
    <source>
        <dbReference type="SAM" id="MobiDB-lite"/>
    </source>
</evidence>
<feature type="compositionally biased region" description="Polar residues" evidence="1">
    <location>
        <begin position="42"/>
        <end position="53"/>
    </location>
</feature>
<evidence type="ECO:0000313" key="2">
    <source>
        <dbReference type="EMBL" id="JAD58954.1"/>
    </source>
</evidence>
<dbReference type="EMBL" id="GBRH01238941">
    <property type="protein sequence ID" value="JAD58954.1"/>
    <property type="molecule type" value="Transcribed_RNA"/>
</dbReference>
<feature type="compositionally biased region" description="Basic and acidic residues" evidence="1">
    <location>
        <begin position="65"/>
        <end position="86"/>
    </location>
</feature>
<proteinExistence type="predicted"/>
<sequence length="122" mass="12729">MVNPCRFDTCSGSGAPLATCGTGDGGGSPLPSLTLRCLQSSPVSHLTSPSDPQKCTRLLPPEPVLRPDDELTRPLTDRANHFRDLSDESADWASVPERTHSGSSRANTSLGSRDSPVAAGDG</sequence>
<dbReference type="AlphaFoldDB" id="A0A0A9MZB5"/>